<evidence type="ECO:0000313" key="2">
    <source>
        <dbReference type="Proteomes" id="UP000236884"/>
    </source>
</evidence>
<accession>A0A0S3PXT7</accession>
<sequence>MALISKEGLLRSTEGLAGSQSLFSQPGGIAADQIVQQLAALTPLSLTSIIDGSETSTNGAAAVTSSLENPGDLIVQLGQNIADVGHDNGRTLVADAVLLPGEATGLNNVSGNAADALTNIGQTVQHVGTFVNDITDTLGNAGNVTATDTANAAVLDFHQLLETTVHETGANFTVHGVTETGETVGLGFVGNGNDNLVTDVLDLPMTALSGGNVLGEVDHIVGHVPGILDAATNIVTQIPTDLGSGPLGLNITGEGGGILGGSGLDIGNLSHILGQDGSGPLSGAAGLVDNVTNVLTQIGSNSDGSGNLVTDVLNLPGEILSGGPTPSLTDAGAQLNTTLNATGNLVESVLSGTSMNGSPNGILGNINTALDNFGNEAGPAIGIPQTLTGVNVIVDGLGQTGTGNPHGVLDGVTQTVNGALNDVHNDVALSNLGLGDGALPIPALGNGLADTLVGSLTGTTNTSGLPVDLPAVSTVTDLGIDHGLLPGVTSVVDLDHVGKPGLGLGLI</sequence>
<dbReference type="AlphaFoldDB" id="A0A0S3PXT7"/>
<organism evidence="1 2">
    <name type="scientific">Variibacter gotjawalensis</name>
    <dbReference type="NCBI Taxonomy" id="1333996"/>
    <lineage>
        <taxon>Bacteria</taxon>
        <taxon>Pseudomonadati</taxon>
        <taxon>Pseudomonadota</taxon>
        <taxon>Alphaproteobacteria</taxon>
        <taxon>Hyphomicrobiales</taxon>
        <taxon>Nitrobacteraceae</taxon>
        <taxon>Variibacter</taxon>
    </lineage>
</organism>
<proteinExistence type="predicted"/>
<keyword evidence="2" id="KW-1185">Reference proteome</keyword>
<dbReference type="EMBL" id="AP014946">
    <property type="protein sequence ID" value="BAT60746.1"/>
    <property type="molecule type" value="Genomic_DNA"/>
</dbReference>
<reference evidence="1 2" key="1">
    <citation type="submission" date="2015-08" db="EMBL/GenBank/DDBJ databases">
        <title>Investigation of the bacterial diversity of lava forest soil.</title>
        <authorList>
            <person name="Lee J.S."/>
        </authorList>
    </citation>
    <scope>NUCLEOTIDE SEQUENCE [LARGE SCALE GENOMIC DNA]</scope>
    <source>
        <strain evidence="1 2">GJW-30</strain>
    </source>
</reference>
<gene>
    <name evidence="1" type="ORF">GJW-30_1_03296</name>
</gene>
<protein>
    <submittedName>
        <fullName evidence="1">Uncharacterized protein</fullName>
    </submittedName>
</protein>
<dbReference type="RefSeq" id="WP_096357238.1">
    <property type="nucleotide sequence ID" value="NZ_AP014946.1"/>
</dbReference>
<name>A0A0S3PXT7_9BRAD</name>
<dbReference type="KEGG" id="vgo:GJW-30_1_03296"/>
<dbReference type="Proteomes" id="UP000236884">
    <property type="component" value="Chromosome"/>
</dbReference>
<dbReference type="OrthoDB" id="8266326at2"/>
<evidence type="ECO:0000313" key="1">
    <source>
        <dbReference type="EMBL" id="BAT60746.1"/>
    </source>
</evidence>